<dbReference type="Gene3D" id="2.60.40.10">
    <property type="entry name" value="Immunoglobulins"/>
    <property type="match status" value="1"/>
</dbReference>
<feature type="domain" description="Alpha-L-rhamnosidase concanavalin-like" evidence="5">
    <location>
        <begin position="348"/>
        <end position="459"/>
    </location>
</feature>
<dbReference type="AlphaFoldDB" id="A0A386HR76"/>
<dbReference type="OrthoDB" id="9766741at2"/>
<dbReference type="InterPro" id="IPR012341">
    <property type="entry name" value="6hp_glycosidase-like_sf"/>
</dbReference>
<dbReference type="Pfam" id="PF17389">
    <property type="entry name" value="Bac_rhamnosid6H"/>
    <property type="match status" value="1"/>
</dbReference>
<dbReference type="PIRSF" id="PIRSF010631">
    <property type="entry name" value="A-rhamnsds"/>
    <property type="match status" value="1"/>
</dbReference>
<dbReference type="Pfam" id="PF25788">
    <property type="entry name" value="Ig_Rha78A_N"/>
    <property type="match status" value="1"/>
</dbReference>
<dbReference type="GO" id="GO:0005975">
    <property type="term" value="P:carbohydrate metabolic process"/>
    <property type="evidence" value="ECO:0007669"/>
    <property type="project" value="InterPro"/>
</dbReference>
<dbReference type="Proteomes" id="UP000266118">
    <property type="component" value="Chromosome"/>
</dbReference>
<dbReference type="GO" id="GO:0030596">
    <property type="term" value="F:alpha-L-rhamnosidase activity"/>
    <property type="evidence" value="ECO:0007669"/>
    <property type="project" value="UniProtKB-EC"/>
</dbReference>
<dbReference type="EC" id="3.2.1.40" evidence="2"/>
<sequence length="891" mass="101559">MNTFFRKIFSFIVLAFSISICWAQKPSIHNLKCDYLKNPIGIDNVHPRFMWQIEDSNPNISQLAYQIIVGTDSLDVLKGKGNSWQTAKVNLSNNLVVYQGKQLQPFTKYYWRVASWLNANKSFISTISSFETGMLSETNWKGFWISDGEDIHLKPAPYFRKLFTAEKKIKSARAYISAAGLYELYINGNKVGNHRLDPAYTRFDRRTLYVTYDVTKNLQAGKNAIGVILGNGWYNFQSKAVWDYERAPWRNRPAFCLDLRITYEDGSIETISSDETWKTSLGPIVFNSIYTGEHYDARLEQPGWNTVNFDDSKWKNVIYRKAPGEYISAQSMQPIRNVQEIKPVSMQRINDSTYVYNLGRNIAGVTQVTLDGDSGTIVHVIHSEFLDKNGYPDQSNVDYFLSKDTWSYDPFGTDIYILNGKGPETFMPRFDYKGFQYIEVKADRPISLKKENLVAYFMHSDVANIGNIDCSNNLLNKIYAATNASYLSNLFGYPTDCPQREKNGWTGDAHIASETGLYNFDAITIYEKWLRDMRDEQQPNGVLPSIVPSDGWGYEWGNGPDWTSAIAIIPWNVYLFYGDTKILSDNYENIKRYVNHIAYLYPDGLTTWGLGDWAPLKSTTPVELTSSVYYYVDVTILAKTAKILHQQVDYKKYEALATKIKNAINSKYLNKEKAIYAEGNQTELSVPLFWGIVPDDLKKRVAENLAQAVAANNNHLDVGILGAKAILGALSENGQAETAYRLAAQKTFPSWGWWIVNGATTLYENWDITKKRDLSLNHIMFGQIGAWLFKGIGGIRVDEQHPGFKNVLLEPHFMDSLTYFTAEHTSPYGKIISAWQRKGNVIYYDVTIPANSTATINFPIRKGQSVYLDKVSIKNTQAYHITSGKYKFRIE</sequence>
<gene>
    <name evidence="9" type="ORF">D6B99_11405</name>
</gene>
<name>A0A386HR76_9BACT</name>
<feature type="domain" description="Alpha-L-rhamnosidase C-terminal" evidence="8">
    <location>
        <begin position="794"/>
        <end position="864"/>
    </location>
</feature>
<dbReference type="InterPro" id="IPR013737">
    <property type="entry name" value="Bac_rhamnosid_N"/>
</dbReference>
<keyword evidence="4" id="KW-0732">Signal</keyword>
<accession>A0A386HR76</accession>
<dbReference type="InterPro" id="IPR035398">
    <property type="entry name" value="Bac_rhamnosid_C"/>
</dbReference>
<dbReference type="Pfam" id="PF08531">
    <property type="entry name" value="Bac_rhamnosid_N"/>
    <property type="match status" value="1"/>
</dbReference>
<dbReference type="InterPro" id="IPR008902">
    <property type="entry name" value="Rhamnosid_concanavalin"/>
</dbReference>
<dbReference type="SUPFAM" id="SSF48208">
    <property type="entry name" value="Six-hairpin glycosidases"/>
    <property type="match status" value="1"/>
</dbReference>
<dbReference type="InterPro" id="IPR016007">
    <property type="entry name" value="Alpha_rhamnosid"/>
</dbReference>
<dbReference type="SUPFAM" id="SSF49785">
    <property type="entry name" value="Galactose-binding domain-like"/>
    <property type="match status" value="1"/>
</dbReference>
<proteinExistence type="predicted"/>
<organism evidence="9 10">
    <name type="scientific">Arachidicoccus soli</name>
    <dbReference type="NCBI Taxonomy" id="2341117"/>
    <lineage>
        <taxon>Bacteria</taxon>
        <taxon>Pseudomonadati</taxon>
        <taxon>Bacteroidota</taxon>
        <taxon>Chitinophagia</taxon>
        <taxon>Chitinophagales</taxon>
        <taxon>Chitinophagaceae</taxon>
        <taxon>Arachidicoccus</taxon>
    </lineage>
</organism>
<dbReference type="Pfam" id="PF17390">
    <property type="entry name" value="Bac_rhamnosid_C"/>
    <property type="match status" value="1"/>
</dbReference>
<dbReference type="KEGG" id="ark:D6B99_11405"/>
<evidence type="ECO:0000256" key="3">
    <source>
        <dbReference type="ARBA" id="ARBA00022801"/>
    </source>
</evidence>
<feature type="signal peptide" evidence="4">
    <location>
        <begin position="1"/>
        <end position="23"/>
    </location>
</feature>
<evidence type="ECO:0000313" key="10">
    <source>
        <dbReference type="Proteomes" id="UP000266118"/>
    </source>
</evidence>
<evidence type="ECO:0000259" key="7">
    <source>
        <dbReference type="Pfam" id="PF17389"/>
    </source>
</evidence>
<feature type="domain" description="Alpha-L-rhamnosidase six-hairpin glycosidase" evidence="7">
    <location>
        <begin position="465"/>
        <end position="791"/>
    </location>
</feature>
<dbReference type="InterPro" id="IPR013783">
    <property type="entry name" value="Ig-like_fold"/>
</dbReference>
<dbReference type="Gene3D" id="2.60.420.10">
    <property type="entry name" value="Maltose phosphorylase, domain 3"/>
    <property type="match status" value="1"/>
</dbReference>
<comment type="catalytic activity">
    <reaction evidence="1">
        <text>Hydrolysis of terminal non-reducing alpha-L-rhamnose residues in alpha-L-rhamnosides.</text>
        <dbReference type="EC" id="3.2.1.40"/>
    </reaction>
</comment>
<evidence type="ECO:0000256" key="4">
    <source>
        <dbReference type="SAM" id="SignalP"/>
    </source>
</evidence>
<evidence type="ECO:0000259" key="8">
    <source>
        <dbReference type="Pfam" id="PF17390"/>
    </source>
</evidence>
<protein>
    <recommendedName>
        <fullName evidence="2">alpha-L-rhamnosidase</fullName>
        <ecNumber evidence="2">3.2.1.40</ecNumber>
    </recommendedName>
</protein>
<dbReference type="Gene3D" id="1.50.10.10">
    <property type="match status" value="1"/>
</dbReference>
<evidence type="ECO:0000313" key="9">
    <source>
        <dbReference type="EMBL" id="AYD48149.1"/>
    </source>
</evidence>
<dbReference type="Pfam" id="PF05592">
    <property type="entry name" value="Bac_rhamnosid"/>
    <property type="match status" value="1"/>
</dbReference>
<dbReference type="EMBL" id="CP032489">
    <property type="protein sequence ID" value="AYD48149.1"/>
    <property type="molecule type" value="Genomic_DNA"/>
</dbReference>
<dbReference type="InterPro" id="IPR008979">
    <property type="entry name" value="Galactose-bd-like_sf"/>
</dbReference>
<dbReference type="Gene3D" id="2.60.120.260">
    <property type="entry name" value="Galactose-binding domain-like"/>
    <property type="match status" value="2"/>
</dbReference>
<dbReference type="InterPro" id="IPR035396">
    <property type="entry name" value="Bac_rhamnosid6H"/>
</dbReference>
<keyword evidence="3" id="KW-0378">Hydrolase</keyword>
<keyword evidence="10" id="KW-1185">Reference proteome</keyword>
<feature type="chain" id="PRO_5017308134" description="alpha-L-rhamnosidase" evidence="4">
    <location>
        <begin position="24"/>
        <end position="891"/>
    </location>
</feature>
<dbReference type="RefSeq" id="WP_119988438.1">
    <property type="nucleotide sequence ID" value="NZ_CP032489.1"/>
</dbReference>
<dbReference type="InterPro" id="IPR008928">
    <property type="entry name" value="6-hairpin_glycosidase_sf"/>
</dbReference>
<evidence type="ECO:0000259" key="6">
    <source>
        <dbReference type="Pfam" id="PF08531"/>
    </source>
</evidence>
<dbReference type="PANTHER" id="PTHR33307:SF6">
    <property type="entry name" value="ALPHA-RHAMNOSIDASE (EUROFUNG)-RELATED"/>
    <property type="match status" value="1"/>
</dbReference>
<feature type="domain" description="Bacterial alpha-L-rhamnosidase N-terminal" evidence="6">
    <location>
        <begin position="167"/>
        <end position="338"/>
    </location>
</feature>
<evidence type="ECO:0000256" key="1">
    <source>
        <dbReference type="ARBA" id="ARBA00001445"/>
    </source>
</evidence>
<dbReference type="PANTHER" id="PTHR33307">
    <property type="entry name" value="ALPHA-RHAMNOSIDASE (EUROFUNG)"/>
    <property type="match status" value="1"/>
</dbReference>
<evidence type="ECO:0000259" key="5">
    <source>
        <dbReference type="Pfam" id="PF05592"/>
    </source>
</evidence>
<evidence type="ECO:0000256" key="2">
    <source>
        <dbReference type="ARBA" id="ARBA00012652"/>
    </source>
</evidence>
<reference evidence="9 10" key="1">
    <citation type="submission" date="2018-09" db="EMBL/GenBank/DDBJ databases">
        <title>Arachidicoccus sp. nov., a bacterium isolated from soil.</title>
        <authorList>
            <person name="Weon H.-Y."/>
            <person name="Kwon S.-W."/>
            <person name="Lee S.A."/>
        </authorList>
    </citation>
    <scope>NUCLEOTIDE SEQUENCE [LARGE SCALE GENOMIC DNA]</scope>
    <source>
        <strain evidence="9 10">KIS59-12</strain>
    </source>
</reference>